<reference evidence="6 7" key="1">
    <citation type="journal article" date="2015" name="Antonie Van Leeuwenhoek">
        <title>Bosea vaviloviae sp. nov., a new species of slow-growing rhizobia isolated from nodules of the relict species Vavilovia formosa (Stev.) Fed.</title>
        <authorList>
            <person name="Safronova V.I."/>
            <person name="Kuznetsova I.G."/>
            <person name="Sazanova A.L."/>
            <person name="Kimeklis A.K."/>
            <person name="Belimov A.A."/>
            <person name="Andronov E.E."/>
            <person name="Pinaev A.G."/>
            <person name="Chizhevskaya E.P."/>
            <person name="Pukhaev A.R."/>
            <person name="Popov K.P."/>
            <person name="Willems A."/>
            <person name="Tikhonovich I.A."/>
        </authorList>
    </citation>
    <scope>NUCLEOTIDE SEQUENCE [LARGE SCALE GENOMIC DNA]</scope>
    <source>
        <strain evidence="6 7">Vaf18</strain>
    </source>
</reference>
<dbReference type="GO" id="GO:0003700">
    <property type="term" value="F:DNA-binding transcription factor activity"/>
    <property type="evidence" value="ECO:0007669"/>
    <property type="project" value="InterPro"/>
</dbReference>
<dbReference type="Pfam" id="PF00126">
    <property type="entry name" value="HTH_1"/>
    <property type="match status" value="1"/>
</dbReference>
<keyword evidence="7" id="KW-1185">Reference proteome</keyword>
<dbReference type="SUPFAM" id="SSF53850">
    <property type="entry name" value="Periplasmic binding protein-like II"/>
    <property type="match status" value="1"/>
</dbReference>
<dbReference type="InterPro" id="IPR005119">
    <property type="entry name" value="LysR_subst-bd"/>
</dbReference>
<keyword evidence="2" id="KW-0805">Transcription regulation</keyword>
<dbReference type="KEGG" id="bvv:BHK69_00160"/>
<name>A0A1D7TVH8_9HYPH</name>
<proteinExistence type="inferred from homology"/>
<dbReference type="Pfam" id="PF03466">
    <property type="entry name" value="LysR_substrate"/>
    <property type="match status" value="1"/>
</dbReference>
<dbReference type="SUPFAM" id="SSF46785">
    <property type="entry name" value="Winged helix' DNA-binding domain"/>
    <property type="match status" value="1"/>
</dbReference>
<comment type="similarity">
    <text evidence="1">Belongs to the LysR transcriptional regulatory family.</text>
</comment>
<sequence length="332" mass="34688">MPDMNNGALDIRQLEAFVAVMSAGSITGAARLLDRSQPAVTRQIRDLEAEIGYELLHRSGPRISPTPRGVLFHVQVERLFFGLKHIRERAAAIGAGALPAIELAATPALAAGIVPDALAAMDPALLPRQIHIEALSAEGVVQQVLSQSADFGLATLPIEHPGLDVHWIGEAPCLAAMAESDPLASLDVVALADLAARRVITMANPYRLRRRVDEAFAAAGIAPRELIDANASLTALALARRGLGIAIIEPAAACGLPIKGVVLRPLDVTIPFLFGAISPVARPLTPSIAALNEALLKSAAALIPGFVLRDAAGTEMLADAVYGAADNQEARS</sequence>
<dbReference type="AlphaFoldDB" id="A0A1D7TVH8"/>
<evidence type="ECO:0000256" key="4">
    <source>
        <dbReference type="ARBA" id="ARBA00023163"/>
    </source>
</evidence>
<dbReference type="STRING" id="1526658.BHK69_00160"/>
<keyword evidence="4" id="KW-0804">Transcription</keyword>
<dbReference type="GO" id="GO:0043565">
    <property type="term" value="F:sequence-specific DNA binding"/>
    <property type="evidence" value="ECO:0007669"/>
    <property type="project" value="TreeGrafter"/>
</dbReference>
<dbReference type="OrthoDB" id="8479870at2"/>
<dbReference type="PANTHER" id="PTHR30427">
    <property type="entry name" value="TRANSCRIPTIONAL ACTIVATOR PROTEIN LYSR"/>
    <property type="match status" value="1"/>
</dbReference>
<dbReference type="RefSeq" id="WP_069688344.1">
    <property type="nucleotide sequence ID" value="NZ_CP017147.1"/>
</dbReference>
<accession>A0A1D7TVH8</accession>
<evidence type="ECO:0000259" key="5">
    <source>
        <dbReference type="PROSITE" id="PS50931"/>
    </source>
</evidence>
<gene>
    <name evidence="6" type="ORF">BHK69_00160</name>
</gene>
<dbReference type="Gene3D" id="3.40.190.290">
    <property type="match status" value="1"/>
</dbReference>
<keyword evidence="3" id="KW-0238">DNA-binding</keyword>
<evidence type="ECO:0000256" key="3">
    <source>
        <dbReference type="ARBA" id="ARBA00023125"/>
    </source>
</evidence>
<evidence type="ECO:0000256" key="1">
    <source>
        <dbReference type="ARBA" id="ARBA00009437"/>
    </source>
</evidence>
<dbReference type="PRINTS" id="PR00039">
    <property type="entry name" value="HTHLYSR"/>
</dbReference>
<dbReference type="GO" id="GO:0010628">
    <property type="term" value="P:positive regulation of gene expression"/>
    <property type="evidence" value="ECO:0007669"/>
    <property type="project" value="TreeGrafter"/>
</dbReference>
<protein>
    <submittedName>
        <fullName evidence="6">LysR family transcriptional regulator</fullName>
    </submittedName>
</protein>
<evidence type="ECO:0000313" key="6">
    <source>
        <dbReference type="EMBL" id="AOO79119.1"/>
    </source>
</evidence>
<dbReference type="InterPro" id="IPR036388">
    <property type="entry name" value="WH-like_DNA-bd_sf"/>
</dbReference>
<dbReference type="EMBL" id="CP017147">
    <property type="protein sequence ID" value="AOO79119.1"/>
    <property type="molecule type" value="Genomic_DNA"/>
</dbReference>
<dbReference type="InterPro" id="IPR036390">
    <property type="entry name" value="WH_DNA-bd_sf"/>
</dbReference>
<organism evidence="6 7">
    <name type="scientific">Bosea vaviloviae</name>
    <dbReference type="NCBI Taxonomy" id="1526658"/>
    <lineage>
        <taxon>Bacteria</taxon>
        <taxon>Pseudomonadati</taxon>
        <taxon>Pseudomonadota</taxon>
        <taxon>Alphaproteobacteria</taxon>
        <taxon>Hyphomicrobiales</taxon>
        <taxon>Boseaceae</taxon>
        <taxon>Bosea</taxon>
    </lineage>
</organism>
<feature type="domain" description="HTH lysR-type" evidence="5">
    <location>
        <begin position="9"/>
        <end position="66"/>
    </location>
</feature>
<dbReference type="PANTHER" id="PTHR30427:SF1">
    <property type="entry name" value="TRANSCRIPTIONAL ACTIVATOR PROTEIN LYSR"/>
    <property type="match status" value="1"/>
</dbReference>
<dbReference type="Proteomes" id="UP000094969">
    <property type="component" value="Chromosome"/>
</dbReference>
<evidence type="ECO:0000256" key="2">
    <source>
        <dbReference type="ARBA" id="ARBA00023015"/>
    </source>
</evidence>
<dbReference type="InterPro" id="IPR000847">
    <property type="entry name" value="LysR_HTH_N"/>
</dbReference>
<dbReference type="Gene3D" id="1.10.10.10">
    <property type="entry name" value="Winged helix-like DNA-binding domain superfamily/Winged helix DNA-binding domain"/>
    <property type="match status" value="1"/>
</dbReference>
<dbReference type="PROSITE" id="PS50931">
    <property type="entry name" value="HTH_LYSR"/>
    <property type="match status" value="1"/>
</dbReference>
<evidence type="ECO:0000313" key="7">
    <source>
        <dbReference type="Proteomes" id="UP000094969"/>
    </source>
</evidence>